<dbReference type="AlphaFoldDB" id="X1G4W0"/>
<feature type="transmembrane region" description="Helical" evidence="1">
    <location>
        <begin position="210"/>
        <end position="229"/>
    </location>
</feature>
<gene>
    <name evidence="2" type="ORF">S03H2_18589</name>
</gene>
<name>X1G4W0_9ZZZZ</name>
<keyword evidence="1" id="KW-1133">Transmembrane helix</keyword>
<dbReference type="EMBL" id="BARU01009653">
    <property type="protein sequence ID" value="GAH39865.1"/>
    <property type="molecule type" value="Genomic_DNA"/>
</dbReference>
<organism evidence="2">
    <name type="scientific">marine sediment metagenome</name>
    <dbReference type="NCBI Taxonomy" id="412755"/>
    <lineage>
        <taxon>unclassified sequences</taxon>
        <taxon>metagenomes</taxon>
        <taxon>ecological metagenomes</taxon>
    </lineage>
</organism>
<evidence type="ECO:0000256" key="1">
    <source>
        <dbReference type="SAM" id="Phobius"/>
    </source>
</evidence>
<protein>
    <recommendedName>
        <fullName evidence="3">ZU5 domain-containing protein</fullName>
    </recommendedName>
</protein>
<evidence type="ECO:0008006" key="3">
    <source>
        <dbReference type="Google" id="ProtNLM"/>
    </source>
</evidence>
<evidence type="ECO:0000313" key="2">
    <source>
        <dbReference type="EMBL" id="GAH39865.1"/>
    </source>
</evidence>
<sequence>MALLGGFSGHLLAGLWGNGTPSVTVTVTAVPGFIYTLGIIDVSDSVDVNGVFTEEVTGQSADGLLQLTIPEDTVGLTEEGEPLSQISIIPVEDPLPPLEDCNVIGLVYDLGPVGATFDPPITVTFTYDESLIPEGVAEENLVIVMWYAASEQWYAASGQWIPLEGCSIDPETNSITGPVSYFTEFAILACIPPPLTVGGEVYPINKAGVLAPWLGLILILAIGGGILALRRSRAY</sequence>
<comment type="caution">
    <text evidence="2">The sequence shown here is derived from an EMBL/GenBank/DDBJ whole genome shotgun (WGS) entry which is preliminary data.</text>
</comment>
<keyword evidence="1" id="KW-0812">Transmembrane</keyword>
<proteinExistence type="predicted"/>
<accession>X1G4W0</accession>
<keyword evidence="1" id="KW-0472">Membrane</keyword>
<reference evidence="2" key="1">
    <citation type="journal article" date="2014" name="Front. Microbiol.">
        <title>High frequency of phylogenetically diverse reductive dehalogenase-homologous genes in deep subseafloor sedimentary metagenomes.</title>
        <authorList>
            <person name="Kawai M."/>
            <person name="Futagami T."/>
            <person name="Toyoda A."/>
            <person name="Takaki Y."/>
            <person name="Nishi S."/>
            <person name="Hori S."/>
            <person name="Arai W."/>
            <person name="Tsubouchi T."/>
            <person name="Morono Y."/>
            <person name="Uchiyama I."/>
            <person name="Ito T."/>
            <person name="Fujiyama A."/>
            <person name="Inagaki F."/>
            <person name="Takami H."/>
        </authorList>
    </citation>
    <scope>NUCLEOTIDE SEQUENCE</scope>
    <source>
        <strain evidence="2">Expedition CK06-06</strain>
    </source>
</reference>